<keyword evidence="3" id="KW-1185">Reference proteome</keyword>
<feature type="transmembrane region" description="Helical" evidence="1">
    <location>
        <begin position="49"/>
        <end position="70"/>
    </location>
</feature>
<evidence type="ECO:0000256" key="1">
    <source>
        <dbReference type="SAM" id="Phobius"/>
    </source>
</evidence>
<gene>
    <name evidence="2" type="ORF">PQR66_08995</name>
</gene>
<dbReference type="Proteomes" id="UP001629249">
    <property type="component" value="Unassembled WGS sequence"/>
</dbReference>
<keyword evidence="1" id="KW-0812">Transmembrane</keyword>
<feature type="transmembrane region" description="Helical" evidence="1">
    <location>
        <begin position="130"/>
        <end position="149"/>
    </location>
</feature>
<keyword evidence="1" id="KW-1133">Transmembrane helix</keyword>
<evidence type="ECO:0000313" key="3">
    <source>
        <dbReference type="Proteomes" id="UP001629249"/>
    </source>
</evidence>
<evidence type="ECO:0000313" key="2">
    <source>
        <dbReference type="EMBL" id="MFL9883159.1"/>
    </source>
</evidence>
<feature type="transmembrane region" description="Helical" evidence="1">
    <location>
        <begin position="20"/>
        <end position="37"/>
    </location>
</feature>
<proteinExistence type="predicted"/>
<comment type="caution">
    <text evidence="2">The sequence shown here is derived from an EMBL/GenBank/DDBJ whole genome shotgun (WGS) entry which is preliminary data.</text>
</comment>
<accession>A0ABW8ZIW9</accession>
<dbReference type="EMBL" id="JAQQFN010000005">
    <property type="protein sequence ID" value="MFL9883159.1"/>
    <property type="molecule type" value="Genomic_DNA"/>
</dbReference>
<reference evidence="2 3" key="1">
    <citation type="journal article" date="2024" name="Chem. Sci.">
        <title>Discovery of megapolipeptins by genome mining of a Burkholderiales bacteria collection.</title>
        <authorList>
            <person name="Paulo B.S."/>
            <person name="Recchia M.J.J."/>
            <person name="Lee S."/>
            <person name="Fergusson C.H."/>
            <person name="Romanowski S.B."/>
            <person name="Hernandez A."/>
            <person name="Krull N."/>
            <person name="Liu D.Y."/>
            <person name="Cavanagh H."/>
            <person name="Bos A."/>
            <person name="Gray C.A."/>
            <person name="Murphy B.T."/>
            <person name="Linington R.G."/>
            <person name="Eustaquio A.S."/>
        </authorList>
    </citation>
    <scope>NUCLEOTIDE SEQUENCE [LARGE SCALE GENOMIC DNA]</scope>
    <source>
        <strain evidence="2 3">RL16-012-BIC-B</strain>
    </source>
</reference>
<sequence>MSKKKTTWSRWARWVDNAAGASFVLLAVATGLVYFAGTYRQLTLIEYSAGLSFVAWLFELFVALAGAYGLGMLSRLGRESETQEALARSSSTENIRAQVILTSLTAWPISLGVLGALIACSHIVAWSPAITAFAGMFGLLTIFCGLHWNRVGVYRKLARLIEANR</sequence>
<keyword evidence="1" id="KW-0472">Membrane</keyword>
<protein>
    <submittedName>
        <fullName evidence="2">Uncharacterized protein</fullName>
    </submittedName>
</protein>
<organism evidence="2 3">
    <name type="scientific">Paraburkholderia agricolaris</name>
    <dbReference type="NCBI Taxonomy" id="2152888"/>
    <lineage>
        <taxon>Bacteria</taxon>
        <taxon>Pseudomonadati</taxon>
        <taxon>Pseudomonadota</taxon>
        <taxon>Betaproteobacteria</taxon>
        <taxon>Burkholderiales</taxon>
        <taxon>Burkholderiaceae</taxon>
        <taxon>Paraburkholderia</taxon>
    </lineage>
</organism>
<feature type="transmembrane region" description="Helical" evidence="1">
    <location>
        <begin position="99"/>
        <end position="124"/>
    </location>
</feature>
<dbReference type="RefSeq" id="WP_408326398.1">
    <property type="nucleotide sequence ID" value="NZ_JAQQFH010000002.1"/>
</dbReference>
<name>A0ABW8ZIW9_9BURK</name>